<protein>
    <recommendedName>
        <fullName evidence="2">Aldehyde dehydrogenase domain-containing protein</fullName>
    </recommendedName>
</protein>
<feature type="domain" description="Aldehyde dehydrogenase" evidence="2">
    <location>
        <begin position="18"/>
        <end position="422"/>
    </location>
</feature>
<dbReference type="Gene3D" id="3.40.605.10">
    <property type="entry name" value="Aldehyde Dehydrogenase, Chain A, domain 1"/>
    <property type="match status" value="1"/>
</dbReference>
<dbReference type="InterPro" id="IPR016163">
    <property type="entry name" value="Ald_DH_C"/>
</dbReference>
<dbReference type="CDD" id="cd07129">
    <property type="entry name" value="ALDH_KGSADH"/>
    <property type="match status" value="1"/>
</dbReference>
<proteinExistence type="predicted"/>
<dbReference type="Pfam" id="PF00171">
    <property type="entry name" value="Aldedh"/>
    <property type="match status" value="1"/>
</dbReference>
<sequence>MQLEGKSLIGFATSGGGTAFRAADPSSGESLEPAFHNTTSDDVARAAQLAQAAFASYGQASGKQKGAFLRRIAEGLLAAQDAIVERAGRETALPQARLTGEMARTVGQLRLFATLVEEGSWVDARIDHGDPARAPIPKPDVRSMQRPLGPVVVFGASNFPLAFSVAGGDTAAALASGCPVIVKAHPAHPGTSELVGRVIQHAVRESNLHEGVFSLLFDAGHEVGLALVRHPVVKAVGFTGSRTGGRALMEAAAARAVPIPVFAEMSSVNPVVILPGALTKDVKALAAGLHGAVTLGVGQFCTNPGLVFVPQGADGDRFVNELATLIGGTAPGTMLTAGIRTSFAAGVEQLSTRAEQRTRVAMAPNRAGAALLVTDTVALRAKPELAHEVFGPSTVVVRYRGGAELRETLGGLEGQLTATVHATPDELAANGDLVVLLGEKAGRLLFGGFPTGVEVCHAMVHGGPYPATSDGRSTSVGTRAISRFARPLCWQNFPDAALPDELKEANPLGISRLVDGKLG</sequence>
<reference evidence="3 4" key="1">
    <citation type="submission" date="2019-05" db="EMBL/GenBank/DDBJ databases">
        <authorList>
            <consortium name="Science for Life Laboratories"/>
        </authorList>
    </citation>
    <scope>NUCLEOTIDE SEQUENCE [LARGE SCALE GENOMIC DNA]</scope>
    <source>
        <strain evidence="3">Soil9</strain>
    </source>
</reference>
<keyword evidence="4" id="KW-1185">Reference proteome</keyword>
<keyword evidence="1" id="KW-0560">Oxidoreductase</keyword>
<evidence type="ECO:0000313" key="4">
    <source>
        <dbReference type="Proteomes" id="UP000464178"/>
    </source>
</evidence>
<dbReference type="InterPro" id="IPR044151">
    <property type="entry name" value="ALDH_KGSADH"/>
</dbReference>
<organism evidence="3 4">
    <name type="scientific">Gemmata massiliana</name>
    <dbReference type="NCBI Taxonomy" id="1210884"/>
    <lineage>
        <taxon>Bacteria</taxon>
        <taxon>Pseudomonadati</taxon>
        <taxon>Planctomycetota</taxon>
        <taxon>Planctomycetia</taxon>
        <taxon>Gemmatales</taxon>
        <taxon>Gemmataceae</taxon>
        <taxon>Gemmata</taxon>
    </lineage>
</organism>
<dbReference type="InterPro" id="IPR015590">
    <property type="entry name" value="Aldehyde_DH_dom"/>
</dbReference>
<dbReference type="InterPro" id="IPR016162">
    <property type="entry name" value="Ald_DH_N"/>
</dbReference>
<dbReference type="InterPro" id="IPR016161">
    <property type="entry name" value="Ald_DH/histidinol_DH"/>
</dbReference>
<name>A0A6P2DDR7_9BACT</name>
<evidence type="ECO:0000313" key="3">
    <source>
        <dbReference type="EMBL" id="VTR97700.1"/>
    </source>
</evidence>
<dbReference type="KEGG" id="gms:SOIL9_05860"/>
<dbReference type="Proteomes" id="UP000464178">
    <property type="component" value="Chromosome"/>
</dbReference>
<evidence type="ECO:0000259" key="2">
    <source>
        <dbReference type="Pfam" id="PF00171"/>
    </source>
</evidence>
<dbReference type="PANTHER" id="PTHR43353">
    <property type="entry name" value="SUCCINATE-SEMIALDEHYDE DEHYDROGENASE, MITOCHONDRIAL"/>
    <property type="match status" value="1"/>
</dbReference>
<dbReference type="PANTHER" id="PTHR43353:SF3">
    <property type="entry name" value="ALDEHYDE DEHYDROGENASE-RELATED"/>
    <property type="match status" value="1"/>
</dbReference>
<dbReference type="Gene3D" id="3.40.309.10">
    <property type="entry name" value="Aldehyde Dehydrogenase, Chain A, domain 2"/>
    <property type="match status" value="1"/>
</dbReference>
<dbReference type="InterPro" id="IPR050740">
    <property type="entry name" value="Aldehyde_DH_Superfamily"/>
</dbReference>
<dbReference type="GO" id="GO:0016620">
    <property type="term" value="F:oxidoreductase activity, acting on the aldehyde or oxo group of donors, NAD or NADP as acceptor"/>
    <property type="evidence" value="ECO:0007669"/>
    <property type="project" value="InterPro"/>
</dbReference>
<dbReference type="RefSeq" id="WP_162671323.1">
    <property type="nucleotide sequence ID" value="NZ_LR593886.1"/>
</dbReference>
<evidence type="ECO:0000256" key="1">
    <source>
        <dbReference type="ARBA" id="ARBA00023002"/>
    </source>
</evidence>
<dbReference type="AlphaFoldDB" id="A0A6P2DDR7"/>
<accession>A0A6P2DDR7</accession>
<dbReference type="SUPFAM" id="SSF53720">
    <property type="entry name" value="ALDH-like"/>
    <property type="match status" value="1"/>
</dbReference>
<gene>
    <name evidence="3" type="ORF">SOIL9_05860</name>
</gene>
<dbReference type="EMBL" id="LR593886">
    <property type="protein sequence ID" value="VTR97700.1"/>
    <property type="molecule type" value="Genomic_DNA"/>
</dbReference>